<dbReference type="Proteomes" id="UP000078492">
    <property type="component" value="Unassembled WGS sequence"/>
</dbReference>
<sequence length="73" mass="8542">MSNLSNYEPCPAEVELLNDFERITSQNLVERNALIYVTRYVALRKLNKEIVQNNIAKKGRKKLYRLCNKENIG</sequence>
<protein>
    <submittedName>
        <fullName evidence="1">Uncharacterized protein</fullName>
    </submittedName>
</protein>
<dbReference type="EMBL" id="KQ980890">
    <property type="protein sequence ID" value="KYN11788.1"/>
    <property type="molecule type" value="Genomic_DNA"/>
</dbReference>
<keyword evidence="2" id="KW-1185">Reference proteome</keyword>
<evidence type="ECO:0000313" key="1">
    <source>
        <dbReference type="EMBL" id="KYN11788.1"/>
    </source>
</evidence>
<dbReference type="AlphaFoldDB" id="A0A151IVS1"/>
<organism evidence="1 2">
    <name type="scientific">Trachymyrmex cornetzi</name>
    <dbReference type="NCBI Taxonomy" id="471704"/>
    <lineage>
        <taxon>Eukaryota</taxon>
        <taxon>Metazoa</taxon>
        <taxon>Ecdysozoa</taxon>
        <taxon>Arthropoda</taxon>
        <taxon>Hexapoda</taxon>
        <taxon>Insecta</taxon>
        <taxon>Pterygota</taxon>
        <taxon>Neoptera</taxon>
        <taxon>Endopterygota</taxon>
        <taxon>Hymenoptera</taxon>
        <taxon>Apocrita</taxon>
        <taxon>Aculeata</taxon>
        <taxon>Formicoidea</taxon>
        <taxon>Formicidae</taxon>
        <taxon>Myrmicinae</taxon>
        <taxon>Trachymyrmex</taxon>
    </lineage>
</organism>
<proteinExistence type="predicted"/>
<evidence type="ECO:0000313" key="2">
    <source>
        <dbReference type="Proteomes" id="UP000078492"/>
    </source>
</evidence>
<reference evidence="1 2" key="1">
    <citation type="submission" date="2015-09" db="EMBL/GenBank/DDBJ databases">
        <title>Trachymyrmex cornetzi WGS genome.</title>
        <authorList>
            <person name="Nygaard S."/>
            <person name="Hu H."/>
            <person name="Boomsma J."/>
            <person name="Zhang G."/>
        </authorList>
    </citation>
    <scope>NUCLEOTIDE SEQUENCE [LARGE SCALE GENOMIC DNA]</scope>
    <source>
        <strain evidence="1">Tcor2-1</strain>
        <tissue evidence="1">Whole body</tissue>
    </source>
</reference>
<name>A0A151IVS1_9HYME</name>
<accession>A0A151IVS1</accession>
<gene>
    <name evidence="1" type="ORF">ALC57_16066</name>
</gene>